<evidence type="ECO:0000313" key="2">
    <source>
        <dbReference type="Proteomes" id="UP001056978"/>
    </source>
</evidence>
<proteinExistence type="predicted"/>
<evidence type="ECO:0000313" key="1">
    <source>
        <dbReference type="EMBL" id="KAI4839272.1"/>
    </source>
</evidence>
<protein>
    <submittedName>
        <fullName evidence="1">Reticulocyte binding protein 1a</fullName>
    </submittedName>
</protein>
<gene>
    <name evidence="1" type="ORF">MKS88_001818</name>
</gene>
<organism evidence="1 2">
    <name type="scientific">Plasmodium brasilianum</name>
    <dbReference type="NCBI Taxonomy" id="5824"/>
    <lineage>
        <taxon>Eukaryota</taxon>
        <taxon>Sar</taxon>
        <taxon>Alveolata</taxon>
        <taxon>Apicomplexa</taxon>
        <taxon>Aconoidasida</taxon>
        <taxon>Haemosporida</taxon>
        <taxon>Plasmodiidae</taxon>
        <taxon>Plasmodium</taxon>
        <taxon>Plasmodium (Plasmodium)</taxon>
    </lineage>
</organism>
<accession>A0ACB9YCH0</accession>
<name>A0ACB9YCH0_PLABR</name>
<dbReference type="EMBL" id="CM043775">
    <property type="protein sequence ID" value="KAI4839272.1"/>
    <property type="molecule type" value="Genomic_DNA"/>
</dbReference>
<comment type="caution">
    <text evidence="1">The sequence shown here is derived from an EMBL/GenBank/DDBJ whole genome shotgun (WGS) entry which is preliminary data.</text>
</comment>
<reference evidence="1" key="1">
    <citation type="submission" date="2022-06" db="EMBL/GenBank/DDBJ databases">
        <title>The First Complete Genome of the Simian Malaria Parasite Plasmodium brasilianum.</title>
        <authorList>
            <person name="Bajic M."/>
            <person name="Ravishankar S."/>
        </authorList>
    </citation>
    <scope>NUCLEOTIDE SEQUENCE</scope>
    <source>
        <strain evidence="1">Bolivian I</strain>
    </source>
</reference>
<dbReference type="Proteomes" id="UP001056978">
    <property type="component" value="Chromosome 7"/>
</dbReference>
<keyword evidence="2" id="KW-1185">Reference proteome</keyword>
<sequence length="2896" mass="339861">MFFFKGQTRFRNIKQFFFFFFIKNLIITNGENVLEDIKGKDGNLDFYSLDYNSKKANKLKYNREKKIYIKNMNFLGEKGNIRNIDNVQSEDVVVAHSSNDISFENLKGSNIGKNLSNHVYIKKDSLYNSNENNNIKGEINNEKNYIAKSFIHNEEEAYNIRKSLYDKMDQHAVFNPFIDMEIDFIDLQYFKDILDLIPGNTSYSKYYNEEFKKIIDEYSDILSNLVKTCITEKMELIKLEHEIKYPKKDSMEKKLEEKSIELESKRELYHNKLNNYYKNIKPKMDEVRNKGHALLQESYCTENCSTYIAKYDDLVEKILLDIKNYGNKGHVVLEKSINDFSFLDMILQYSNQQNNDMRESINTLQLLGEEIKEISEIYLINSTLINDLTNFFLEIKKIKEPIDSKQFTEKLKTLIRNSCLFRHIHKFNEPITQIYETKVTSSNKLFTSVIEKLQNETESLIKTLLDDLEFHEIRKNSEEITNYVKNMYDKNKELYDSMIKGLDENINLKIYELDEFLSYQYYINDDIVNYNDFISQKYKRIYIHLKAEYEKDLRERKLLPNNVLKAKLFLEIIIKIKADEKIISESFDTAKKFYEKIKNLKKEFEEAYVEFEEVKNEINKMKNIDDNRDKNIEEIKDKLEHITKKQNNLKEVAALKDKGNVEITASDELLAIIPNKNENEFKNKIDKTRDDMNSLFKSLNNDNINRLIESTEEFVNQKKNISFEDMASEVIENHLQDIRNKFDKINFISDDKMKELHDKMKEQVTIAENIKKEIVKKEIENLQKELAKFFSTFNSEHQELLISLEEYKREGEKIQKYRDSLLKRENEYFSSVHVDTNDLEKTKNQAELDKLQDTFAKKKDEISRKINNIKDLINTANPHLNFYSFVEKYFNINEDKKGVENIKALKDKINNVDMNKQVLELENDFKRKTDALENDIISIKSITKKLISLSTLNKNINQCDENNGAAELLKNNAKRLREEVEKEIGVTQDDKVIGKDIIKTLVENLNVKLSNLDNKLKQNEIDDLVEKLTDLKNLYSKSKISVHEEKEEYHLQDVFTETNKLEEIKTKFNELNVYYEILNKNKITLFKNNSTIYIESIYSLIRNAIDKIKHEEKEILKSVKNIEEKLNVIEVNEAYKNVINLENEKKIQVVRTSIREIKKLVDRYEGEMIKLENNSSNLKKRAQEKENDIEHLNKIKNDMKIIYEELNKIFGDIKSGTENELKVAYKDTNNIEILYERNLIEYILGKIGIEKNKSQKSMEEINSLKEKIEDIISNTHGAEKDEVTLSKCKEHFENAKKYEVVIKDIEQESTKLKSKSQNVVIFEEISKIKGNVNINLQRSVQENGNINNVLLELKGINNLLISSSFDSTMEYIKVNMEEANKKSNLTKEVYDKTVDEEKRVKEKFEKAHKLKEEISKDLDDSKIDNKVKEIEKIKNEISKIKEDAHIFLEDSKKYNKICLTHFENTKNGKNYIEYLKNKDNGEKQGRSNIDIREVDDKVSKAQQASLEAVHYEKETEKSYKSISKFTDDINNLFNDSLIKEVKTKCEKLNDEIQQVIEQIKNVGSTIGEELDKNKEKITELKKQFNIEIKEGEQLNEISMESFLEIQNYRKELDNLLLNLENIKINKDNFINTANKSMESILSIPELNKKNSLQDLKNDKTNYEKNLEKIKTEKNLIDGEEKKLNEISKKIIFIENELNKYKKDYENGLLKKIKENAHVRKQNFELTRDEINSLIDPSTSIFVKFKLEGYDITNNLNNYRTKINRFHTDFNDSFNTIISYESKVNDNSVTCNDAQKLRAQAQIEEEKLRNKEEEAKTLLYDIKKEESLRLLNDMKKKLNAEKEYITNDHSRINIHKENIEKSVNSLKELNDINKSLSILNYSINNVNETKETRHAYHNREAKKIYENMIEVANHFLNDENKIKLDLDINLERPTLKTNIESDIFKIIKEAIVILKCIEGYSDNIMKKQIASEKLITQANDIYYAIKLRNNCNKKIDETKSKEVIVSRSIKDALYKLKKIEELKCQHENYGDILEGRDEYENLKNITIIYQDKKGKMEKESLFKEMENKLQNFRSSLNNLEELVKPSKENANDITKMKKCNVDIDAVSKELNTIDSRLLEINSTFEELLQLGKSCQTHWISLISSTLNNKISKYLMIIRKQKENTENFMIFVKKNFSSTSDFVSELKKFYDRNLSINNGTSIVESADENSKKFKQQEVEVRGTIKDIKSILYAFDPSADISIADKGIHNMVKLYNKMKREKTEIDNIYENMSIIKLKEIENSCDAFNPVLELHRNMTKTKEKDFLEREKQLKNIYNNIKEKELHFNKTCHKYSPGSIKEANEIYNNIESEMKKLEAFENNNNDNYIINVEKYKEHITRLMDRADILLNEVDIFKRENNSNIMDVNKDMAHKMSTNVEEITRKLNNSKSEYGKILNNIIQNESILLNINLMKKNIREIFEEIKKKKESQLSELKEQWKLNQIKEMLDDINSIVTENVKHHKIDEKIKKLTKNHEERKGIPKNYSSVDDIDNVLNDIISDNEEIEDIFKVLNGVLQQIKKKKEEMDSVFNKISEDDNSSEYKSGKIYIEDGVKVLGYVNNLISNMDNLIKDNKKIIQELNDQKSNIEREMAANSLLVHKVINRREKEKEKTEPKESIHVKVGTTVNALKNGEEHPGKHKEGEIRSHNNLMHGNTIREQVETMGKKHKESQKDVGYHKIDGASTSSDSEHTNKEKQQEKIIVAHGRVDVPESAELRSNNNNIEANTLEEQKLIKEKVATKDIRDDINIDNHTKNETQTLSVSNVSETHETKDNNKDHSSSSDEKNQSMPKSLFERINYAEGIIIGLSIFAAMGMYIVNIKYAEENEDNAFDEHIVFNVTNSSYNQNKEEIIDVSFVGYEDD</sequence>